<comment type="subcellular location">
    <subcellularLocation>
        <location evidence="1">Cytoplasm</location>
    </subcellularLocation>
</comment>
<dbReference type="FunFam" id="3.10.110.10:FF:000006">
    <property type="entry name" value="Ubiquitin-conjugating enzyme E2 Q2"/>
    <property type="match status" value="1"/>
</dbReference>
<feature type="region of interest" description="Disordered" evidence="9">
    <location>
        <begin position="86"/>
        <end position="106"/>
    </location>
</feature>
<dbReference type="GeneTree" id="ENSGT00940000155357"/>
<keyword evidence="6" id="KW-0833">Ubl conjugation pathway</keyword>
<keyword evidence="3" id="KW-0963">Cytoplasm</keyword>
<evidence type="ECO:0000256" key="4">
    <source>
        <dbReference type="ARBA" id="ARBA00022679"/>
    </source>
</evidence>
<dbReference type="SMART" id="SM00212">
    <property type="entry name" value="UBCc"/>
    <property type="match status" value="1"/>
</dbReference>
<keyword evidence="5" id="KW-0547">Nucleotide-binding</keyword>
<dbReference type="CDD" id="cd23802">
    <property type="entry name" value="UBCc_UBE2Q"/>
    <property type="match status" value="1"/>
</dbReference>
<dbReference type="InterPro" id="IPR050113">
    <property type="entry name" value="Ub_conjugating_enzyme"/>
</dbReference>
<evidence type="ECO:0000256" key="8">
    <source>
        <dbReference type="ARBA" id="ARBA00022843"/>
    </source>
</evidence>
<keyword evidence="8" id="KW-0832">Ubl conjugation</keyword>
<dbReference type="Gene3D" id="3.10.110.10">
    <property type="entry name" value="Ubiquitin Conjugating Enzyme"/>
    <property type="match status" value="1"/>
</dbReference>
<dbReference type="OMA" id="KWLICDL"/>
<feature type="compositionally biased region" description="Acidic residues" evidence="9">
    <location>
        <begin position="94"/>
        <end position="106"/>
    </location>
</feature>
<evidence type="ECO:0000256" key="7">
    <source>
        <dbReference type="ARBA" id="ARBA00022840"/>
    </source>
</evidence>
<evidence type="ECO:0000313" key="11">
    <source>
        <dbReference type="Ensembl" id="ENSCSEP00000019552.1"/>
    </source>
</evidence>
<sequence length="332" mass="37848">MSVSGLKAELKFLESIFDPNHERFRIIDWKPDELSCQFNVTGEKLLIIHCNITESYPSTSPIWFVDSDDPSLAQVLERLEDVRKGSTLHGTDEVTSEEEEEEEMGEDIEDLDHYEMKEEEPVDGKKSEDDGIEKENLAILEKIRKNQRQDHLNGAVSGSVQASDRLMKELREIYRSQSYKTGIYSVELVNDSLYEWHVKLRTVDPDSPLHSDLQVLKEKEGMDYILLNFSYKDNFPFDPPFVRVVSPVLSGGYVLGGGALCMELLTKQGWSSAYSIESVIMQINATLVKGKARVQFGANKNQYNLARAQQSYKSLVQIHEKNGWYTPPKEDG</sequence>
<reference evidence="11" key="3">
    <citation type="submission" date="2025-09" db="UniProtKB">
        <authorList>
            <consortium name="Ensembl"/>
        </authorList>
    </citation>
    <scope>IDENTIFICATION</scope>
</reference>
<evidence type="ECO:0000256" key="9">
    <source>
        <dbReference type="SAM" id="MobiDB-lite"/>
    </source>
</evidence>
<dbReference type="InterPro" id="IPR016135">
    <property type="entry name" value="UBQ-conjugating_enzyme/RWD"/>
</dbReference>
<dbReference type="GO" id="GO:0005737">
    <property type="term" value="C:cytoplasm"/>
    <property type="evidence" value="ECO:0007669"/>
    <property type="project" value="UniProtKB-SubCell"/>
</dbReference>
<keyword evidence="7" id="KW-0067">ATP-binding</keyword>
<protein>
    <recommendedName>
        <fullName evidence="2">E2 ubiquitin-conjugating enzyme</fullName>
        <ecNumber evidence="2">2.3.2.23</ecNumber>
    </recommendedName>
</protein>
<evidence type="ECO:0000259" key="10">
    <source>
        <dbReference type="PROSITE" id="PS50127"/>
    </source>
</evidence>
<dbReference type="Ensembl" id="ENSCSET00000019791.1">
    <property type="protein sequence ID" value="ENSCSEP00000019552.1"/>
    <property type="gene ID" value="ENSCSEG00000012448.1"/>
</dbReference>
<proteinExistence type="predicted"/>
<dbReference type="Pfam" id="PF00179">
    <property type="entry name" value="UQ_con"/>
    <property type="match status" value="1"/>
</dbReference>
<dbReference type="SUPFAM" id="SSF54495">
    <property type="entry name" value="UBC-like"/>
    <property type="match status" value="2"/>
</dbReference>
<accession>A0A3P8VZ16</accession>
<evidence type="ECO:0000256" key="1">
    <source>
        <dbReference type="ARBA" id="ARBA00004496"/>
    </source>
</evidence>
<dbReference type="InterPro" id="IPR000608">
    <property type="entry name" value="UBC"/>
</dbReference>
<reference evidence="11" key="2">
    <citation type="submission" date="2025-08" db="UniProtKB">
        <authorList>
            <consortium name="Ensembl"/>
        </authorList>
    </citation>
    <scope>IDENTIFICATION</scope>
</reference>
<dbReference type="PANTHER" id="PTHR24067">
    <property type="entry name" value="UBIQUITIN-CONJUGATING ENZYME E2"/>
    <property type="match status" value="1"/>
</dbReference>
<dbReference type="PROSITE" id="PS50127">
    <property type="entry name" value="UBC_2"/>
    <property type="match status" value="1"/>
</dbReference>
<dbReference type="Proteomes" id="UP000265120">
    <property type="component" value="Chromosome 5"/>
</dbReference>
<reference evidence="11 12" key="1">
    <citation type="journal article" date="2014" name="Nat. Genet.">
        <title>Whole-genome sequence of a flatfish provides insights into ZW sex chromosome evolution and adaptation to a benthic lifestyle.</title>
        <authorList>
            <person name="Chen S."/>
            <person name="Zhang G."/>
            <person name="Shao C."/>
            <person name="Huang Q."/>
            <person name="Liu G."/>
            <person name="Zhang P."/>
            <person name="Song W."/>
            <person name="An N."/>
            <person name="Chalopin D."/>
            <person name="Volff J.N."/>
            <person name="Hong Y."/>
            <person name="Li Q."/>
            <person name="Sha Z."/>
            <person name="Zhou H."/>
            <person name="Xie M."/>
            <person name="Yu Q."/>
            <person name="Liu Y."/>
            <person name="Xiang H."/>
            <person name="Wang N."/>
            <person name="Wu K."/>
            <person name="Yang C."/>
            <person name="Zhou Q."/>
            <person name="Liao X."/>
            <person name="Yang L."/>
            <person name="Hu Q."/>
            <person name="Zhang J."/>
            <person name="Meng L."/>
            <person name="Jin L."/>
            <person name="Tian Y."/>
            <person name="Lian J."/>
            <person name="Yang J."/>
            <person name="Miao G."/>
            <person name="Liu S."/>
            <person name="Liang Z."/>
            <person name="Yan F."/>
            <person name="Li Y."/>
            <person name="Sun B."/>
            <person name="Zhang H."/>
            <person name="Zhang J."/>
            <person name="Zhu Y."/>
            <person name="Du M."/>
            <person name="Zhao Y."/>
            <person name="Schartl M."/>
            <person name="Tang Q."/>
            <person name="Wang J."/>
        </authorList>
    </citation>
    <scope>NUCLEOTIDE SEQUENCE</scope>
</reference>
<evidence type="ECO:0000256" key="6">
    <source>
        <dbReference type="ARBA" id="ARBA00022786"/>
    </source>
</evidence>
<dbReference type="GO" id="GO:0005524">
    <property type="term" value="F:ATP binding"/>
    <property type="evidence" value="ECO:0007669"/>
    <property type="project" value="UniProtKB-KW"/>
</dbReference>
<evidence type="ECO:0000256" key="3">
    <source>
        <dbReference type="ARBA" id="ARBA00022490"/>
    </source>
</evidence>
<dbReference type="AlphaFoldDB" id="A0A3P8VZ16"/>
<evidence type="ECO:0000256" key="2">
    <source>
        <dbReference type="ARBA" id="ARBA00012486"/>
    </source>
</evidence>
<keyword evidence="4" id="KW-0808">Transferase</keyword>
<keyword evidence="12" id="KW-1185">Reference proteome</keyword>
<dbReference type="EC" id="2.3.2.23" evidence="2"/>
<feature type="domain" description="UBC core" evidence="10">
    <location>
        <begin position="161"/>
        <end position="325"/>
    </location>
</feature>
<evidence type="ECO:0000313" key="12">
    <source>
        <dbReference type="Proteomes" id="UP000265120"/>
    </source>
</evidence>
<organism evidence="11 12">
    <name type="scientific">Cynoglossus semilaevis</name>
    <name type="common">Tongue sole</name>
    <dbReference type="NCBI Taxonomy" id="244447"/>
    <lineage>
        <taxon>Eukaryota</taxon>
        <taxon>Metazoa</taxon>
        <taxon>Chordata</taxon>
        <taxon>Craniata</taxon>
        <taxon>Vertebrata</taxon>
        <taxon>Euteleostomi</taxon>
        <taxon>Actinopterygii</taxon>
        <taxon>Neopterygii</taxon>
        <taxon>Teleostei</taxon>
        <taxon>Neoteleostei</taxon>
        <taxon>Acanthomorphata</taxon>
        <taxon>Carangaria</taxon>
        <taxon>Pleuronectiformes</taxon>
        <taxon>Pleuronectoidei</taxon>
        <taxon>Cynoglossidae</taxon>
        <taxon>Cynoglossinae</taxon>
        <taxon>Cynoglossus</taxon>
    </lineage>
</organism>
<name>A0A3P8VZ16_CYNSE</name>
<dbReference type="GO" id="GO:0061631">
    <property type="term" value="F:ubiquitin conjugating enzyme activity"/>
    <property type="evidence" value="ECO:0007669"/>
    <property type="project" value="UniProtKB-EC"/>
</dbReference>
<evidence type="ECO:0000256" key="5">
    <source>
        <dbReference type="ARBA" id="ARBA00022741"/>
    </source>
</evidence>